<protein>
    <submittedName>
        <fullName evidence="2">Uncharacterized protein</fullName>
    </submittedName>
</protein>
<reference evidence="2 3" key="1">
    <citation type="journal article" date="2019" name="PLoS Negl. Trop. Dis.">
        <title>Whole genome sequencing of Entamoeba nuttalli reveals mammalian host-related molecular signatures and a novel octapeptide-repeat surface protein.</title>
        <authorList>
            <person name="Tanaka M."/>
            <person name="Makiuchi T."/>
            <person name="Komiyama T."/>
            <person name="Shiina T."/>
            <person name="Osaki K."/>
            <person name="Tachibana H."/>
        </authorList>
    </citation>
    <scope>NUCLEOTIDE SEQUENCE [LARGE SCALE GENOMIC DNA]</scope>
    <source>
        <strain evidence="2 3">P19-061405</strain>
    </source>
</reference>
<evidence type="ECO:0000313" key="2">
    <source>
        <dbReference type="EMBL" id="GAB1220287.1"/>
    </source>
</evidence>
<name>A0ABQ0DBR1_9EUKA</name>
<accession>A0ABQ0DBR1</accession>
<proteinExistence type="predicted"/>
<comment type="caution">
    <text evidence="2">The sequence shown here is derived from an EMBL/GenBank/DDBJ whole genome shotgun (WGS) entry which is preliminary data.</text>
</comment>
<evidence type="ECO:0000313" key="3">
    <source>
        <dbReference type="Proteomes" id="UP001628156"/>
    </source>
</evidence>
<gene>
    <name evidence="2" type="ORF">ENUP19_0050G0068</name>
</gene>
<dbReference type="EMBL" id="BAAFRS010000050">
    <property type="protein sequence ID" value="GAB1220287.1"/>
    <property type="molecule type" value="Genomic_DNA"/>
</dbReference>
<keyword evidence="3" id="KW-1185">Reference proteome</keyword>
<sequence length="171" mass="19556">MNYNNGISKTTPTKRNGNTQNHPTNDVIDKKCLTLAKAINQLIRDRNILVKIAKRHESVATQFEAMIARHQTIENEKITFLQNQIHGLNKQLQSIQVMLGELNKTNKEVTPNATIILKQCGVSSPLYAGRSVNDLSTIKQYVYHDLTKCIARLHVCFKKKERFNKIKELTK</sequence>
<evidence type="ECO:0000256" key="1">
    <source>
        <dbReference type="SAM" id="MobiDB-lite"/>
    </source>
</evidence>
<organism evidence="2 3">
    <name type="scientific">Entamoeba nuttalli</name>
    <dbReference type="NCBI Taxonomy" id="412467"/>
    <lineage>
        <taxon>Eukaryota</taxon>
        <taxon>Amoebozoa</taxon>
        <taxon>Evosea</taxon>
        <taxon>Archamoebae</taxon>
        <taxon>Mastigamoebida</taxon>
        <taxon>Entamoebidae</taxon>
        <taxon>Entamoeba</taxon>
    </lineage>
</organism>
<feature type="region of interest" description="Disordered" evidence="1">
    <location>
        <begin position="1"/>
        <end position="25"/>
    </location>
</feature>
<dbReference type="Proteomes" id="UP001628156">
    <property type="component" value="Unassembled WGS sequence"/>
</dbReference>
<feature type="compositionally biased region" description="Polar residues" evidence="1">
    <location>
        <begin position="1"/>
        <end position="24"/>
    </location>
</feature>